<feature type="compositionally biased region" description="Basic and acidic residues" evidence="7">
    <location>
        <begin position="552"/>
        <end position="586"/>
    </location>
</feature>
<feature type="compositionally biased region" description="Basic and acidic residues" evidence="7">
    <location>
        <begin position="942"/>
        <end position="955"/>
    </location>
</feature>
<protein>
    <recommendedName>
        <fullName evidence="6">RNA polymerase II subunit A C-terminal domain phosphatase</fullName>
        <ecNumber evidence="6">3.1.3.16</ecNumber>
    </recommendedName>
</protein>
<dbReference type="InterPro" id="IPR023214">
    <property type="entry name" value="HAD_sf"/>
</dbReference>
<feature type="region of interest" description="Disordered" evidence="7">
    <location>
        <begin position="740"/>
        <end position="955"/>
    </location>
</feature>
<dbReference type="AlphaFoldDB" id="Q5KB01"/>
<feature type="compositionally biased region" description="Acidic residues" evidence="7">
    <location>
        <begin position="790"/>
        <end position="810"/>
    </location>
</feature>
<gene>
    <name evidence="10" type="ordered locus">CNI04270</name>
</gene>
<evidence type="ECO:0000256" key="1">
    <source>
        <dbReference type="ARBA" id="ARBA00004123"/>
    </source>
</evidence>
<evidence type="ECO:0000256" key="7">
    <source>
        <dbReference type="SAM" id="MobiDB-lite"/>
    </source>
</evidence>
<dbReference type="InterPro" id="IPR036420">
    <property type="entry name" value="BRCT_dom_sf"/>
</dbReference>
<dbReference type="GO" id="GO:0005634">
    <property type="term" value="C:nucleus"/>
    <property type="evidence" value="ECO:0007669"/>
    <property type="project" value="UniProtKB-SubCell"/>
</dbReference>
<dbReference type="InterPro" id="IPR004274">
    <property type="entry name" value="FCP1_dom"/>
</dbReference>
<evidence type="ECO:0000259" key="9">
    <source>
        <dbReference type="PROSITE" id="PS50969"/>
    </source>
</evidence>
<accession>Q5KB01</accession>
<dbReference type="VEuPathDB" id="FungiDB:CNI04270"/>
<feature type="compositionally biased region" description="Gly residues" evidence="7">
    <location>
        <begin position="746"/>
        <end position="756"/>
    </location>
</feature>
<dbReference type="GeneID" id="3259810"/>
<dbReference type="Proteomes" id="UP000002149">
    <property type="component" value="Chromosome 9"/>
</dbReference>
<evidence type="ECO:0000256" key="3">
    <source>
        <dbReference type="ARBA" id="ARBA00023242"/>
    </source>
</evidence>
<dbReference type="OMA" id="NIRGETW"/>
<dbReference type="FunCoup" id="Q5KB01">
    <property type="interactions" value="317"/>
</dbReference>
<evidence type="ECO:0000256" key="6">
    <source>
        <dbReference type="RuleBase" id="RU366066"/>
    </source>
</evidence>
<comment type="catalytic activity">
    <reaction evidence="5 6">
        <text>O-phospho-L-threonyl-[protein] + H2O = L-threonyl-[protein] + phosphate</text>
        <dbReference type="Rhea" id="RHEA:47004"/>
        <dbReference type="Rhea" id="RHEA-COMP:11060"/>
        <dbReference type="Rhea" id="RHEA-COMP:11605"/>
        <dbReference type="ChEBI" id="CHEBI:15377"/>
        <dbReference type="ChEBI" id="CHEBI:30013"/>
        <dbReference type="ChEBI" id="CHEBI:43474"/>
        <dbReference type="ChEBI" id="CHEBI:61977"/>
        <dbReference type="EC" id="3.1.3.16"/>
    </reaction>
</comment>
<dbReference type="InterPro" id="IPR011947">
    <property type="entry name" value="FCP1_euk"/>
</dbReference>
<feature type="compositionally biased region" description="Pro residues" evidence="7">
    <location>
        <begin position="454"/>
        <end position="465"/>
    </location>
</feature>
<evidence type="ECO:0000259" key="8">
    <source>
        <dbReference type="PROSITE" id="PS50172"/>
    </source>
</evidence>
<dbReference type="SUPFAM" id="SSF52113">
    <property type="entry name" value="BRCT domain"/>
    <property type="match status" value="1"/>
</dbReference>
<dbReference type="InterPro" id="IPR039189">
    <property type="entry name" value="Fcp1"/>
</dbReference>
<dbReference type="Gene3D" id="3.40.50.10190">
    <property type="entry name" value="BRCT domain"/>
    <property type="match status" value="1"/>
</dbReference>
<dbReference type="CDD" id="cd17729">
    <property type="entry name" value="BRCT_CTDP1"/>
    <property type="match status" value="1"/>
</dbReference>
<evidence type="ECO:0000256" key="2">
    <source>
        <dbReference type="ARBA" id="ARBA00022801"/>
    </source>
</evidence>
<dbReference type="PANTHER" id="PTHR23081">
    <property type="entry name" value="RNA POLYMERASE II CTD PHOSPHATASE"/>
    <property type="match status" value="1"/>
</dbReference>
<feature type="region of interest" description="Disordered" evidence="7">
    <location>
        <begin position="420"/>
        <end position="499"/>
    </location>
</feature>
<name>Q5KB01_CRYD1</name>
<dbReference type="OrthoDB" id="10249888at2759"/>
<comment type="catalytic activity">
    <reaction evidence="4 6">
        <text>O-phospho-L-seryl-[protein] + H2O = L-seryl-[protein] + phosphate</text>
        <dbReference type="Rhea" id="RHEA:20629"/>
        <dbReference type="Rhea" id="RHEA-COMP:9863"/>
        <dbReference type="Rhea" id="RHEA-COMP:11604"/>
        <dbReference type="ChEBI" id="CHEBI:15377"/>
        <dbReference type="ChEBI" id="CHEBI:29999"/>
        <dbReference type="ChEBI" id="CHEBI:43474"/>
        <dbReference type="ChEBI" id="CHEBI:83421"/>
        <dbReference type="EC" id="3.1.3.16"/>
    </reaction>
</comment>
<dbReference type="Pfam" id="PF03031">
    <property type="entry name" value="NIF"/>
    <property type="match status" value="1"/>
</dbReference>
<evidence type="ECO:0000313" key="10">
    <source>
        <dbReference type="EMBL" id="AAW45597.1"/>
    </source>
</evidence>
<keyword evidence="11" id="KW-1185">Reference proteome</keyword>
<keyword evidence="3 6" id="KW-0539">Nucleus</keyword>
<accession>Q55MM6</accession>
<dbReference type="PaxDb" id="214684-Q5KB01"/>
<dbReference type="CDD" id="cd07521">
    <property type="entry name" value="HAD_FCP1-like"/>
    <property type="match status" value="1"/>
</dbReference>
<feature type="compositionally biased region" description="Basic and acidic residues" evidence="7">
    <location>
        <begin position="876"/>
        <end position="903"/>
    </location>
</feature>
<dbReference type="InterPro" id="IPR001357">
    <property type="entry name" value="BRCT_dom"/>
</dbReference>
<comment type="function">
    <text evidence="6">This promotes the activity of RNA polymerase II.</text>
</comment>
<dbReference type="eggNOG" id="KOG0323">
    <property type="taxonomic scope" value="Eukaryota"/>
</dbReference>
<feature type="domain" description="FCP1 homology" evidence="9">
    <location>
        <begin position="183"/>
        <end position="423"/>
    </location>
</feature>
<dbReference type="KEGG" id="cne:CNI04270"/>
<organism evidence="10 11">
    <name type="scientific">Cryptococcus deneoformans (strain JEC21 / ATCC MYA-565)</name>
    <name type="common">Cryptococcus neoformans var. neoformans serotype D</name>
    <dbReference type="NCBI Taxonomy" id="214684"/>
    <lineage>
        <taxon>Eukaryota</taxon>
        <taxon>Fungi</taxon>
        <taxon>Dikarya</taxon>
        <taxon>Basidiomycota</taxon>
        <taxon>Agaricomycotina</taxon>
        <taxon>Tremellomycetes</taxon>
        <taxon>Tremellales</taxon>
        <taxon>Cryptococcaceae</taxon>
        <taxon>Cryptococcus</taxon>
        <taxon>Cryptococcus neoformans species complex</taxon>
    </lineage>
</organism>
<dbReference type="PROSITE" id="PS50969">
    <property type="entry name" value="FCP1"/>
    <property type="match status" value="1"/>
</dbReference>
<evidence type="ECO:0000256" key="4">
    <source>
        <dbReference type="ARBA" id="ARBA00047761"/>
    </source>
</evidence>
<feature type="compositionally biased region" description="Basic and acidic residues" evidence="7">
    <location>
        <begin position="488"/>
        <end position="499"/>
    </location>
</feature>
<dbReference type="EC" id="3.1.3.16" evidence="6"/>
<dbReference type="HOGENOM" id="CLU_007683_0_0_1"/>
<dbReference type="SMART" id="SM00577">
    <property type="entry name" value="CPDc"/>
    <property type="match status" value="1"/>
</dbReference>
<dbReference type="Pfam" id="PF00533">
    <property type="entry name" value="BRCT"/>
    <property type="match status" value="1"/>
</dbReference>
<feature type="compositionally biased region" description="Low complexity" evidence="7">
    <location>
        <begin position="851"/>
        <end position="860"/>
    </location>
</feature>
<dbReference type="PROSITE" id="PS50172">
    <property type="entry name" value="BRCT"/>
    <property type="match status" value="1"/>
</dbReference>
<evidence type="ECO:0000256" key="5">
    <source>
        <dbReference type="ARBA" id="ARBA00048336"/>
    </source>
</evidence>
<dbReference type="InParanoid" id="Q5KB01"/>
<dbReference type="SUPFAM" id="SSF56784">
    <property type="entry name" value="HAD-like"/>
    <property type="match status" value="1"/>
</dbReference>
<dbReference type="InterPro" id="IPR036412">
    <property type="entry name" value="HAD-like_sf"/>
</dbReference>
<feature type="compositionally biased region" description="Low complexity" evidence="7">
    <location>
        <begin position="428"/>
        <end position="453"/>
    </location>
</feature>
<feature type="compositionally biased region" description="Acidic residues" evidence="7">
    <location>
        <begin position="769"/>
        <end position="782"/>
    </location>
</feature>
<comment type="subcellular location">
    <subcellularLocation>
        <location evidence="1 6">Nucleus</location>
    </subcellularLocation>
</comment>
<dbReference type="Gene3D" id="3.40.50.1000">
    <property type="entry name" value="HAD superfamily/HAD-like"/>
    <property type="match status" value="1"/>
</dbReference>
<feature type="compositionally biased region" description="Acidic residues" evidence="7">
    <location>
        <begin position="526"/>
        <end position="537"/>
    </location>
</feature>
<dbReference type="GO" id="GO:0008420">
    <property type="term" value="F:RNA polymerase II CTD heptapeptide repeat phosphatase activity"/>
    <property type="evidence" value="ECO:0000318"/>
    <property type="project" value="GO_Central"/>
</dbReference>
<evidence type="ECO:0000313" key="11">
    <source>
        <dbReference type="Proteomes" id="UP000002149"/>
    </source>
</evidence>
<dbReference type="PANTHER" id="PTHR23081:SF36">
    <property type="entry name" value="RNA POLYMERASE II SUBUNIT A C-TERMINAL DOMAIN PHOSPHATASE"/>
    <property type="match status" value="1"/>
</dbReference>
<reference evidence="10 11" key="1">
    <citation type="journal article" date="2005" name="Science">
        <title>The genome of the basidiomycetous yeast and human pathogen Cryptococcus neoformans.</title>
        <authorList>
            <person name="Loftus B.J."/>
            <person name="Fung E."/>
            <person name="Roncaglia P."/>
            <person name="Rowley D."/>
            <person name="Amedeo P."/>
            <person name="Bruno D."/>
            <person name="Vamathevan J."/>
            <person name="Miranda M."/>
            <person name="Anderson I.J."/>
            <person name="Fraser J.A."/>
            <person name="Allen J.E."/>
            <person name="Bosdet I.E."/>
            <person name="Brent M.R."/>
            <person name="Chiu R."/>
            <person name="Doering T.L."/>
            <person name="Donlin M.J."/>
            <person name="D'Souza C.A."/>
            <person name="Fox D.S."/>
            <person name="Grinberg V."/>
            <person name="Fu J."/>
            <person name="Fukushima M."/>
            <person name="Haas B.J."/>
            <person name="Huang J.C."/>
            <person name="Janbon G."/>
            <person name="Jones S.J."/>
            <person name="Koo H.L."/>
            <person name="Krzywinski M.I."/>
            <person name="Kwon-Chung J.K."/>
            <person name="Lengeler K.B."/>
            <person name="Maiti R."/>
            <person name="Marra M.A."/>
            <person name="Marra R.E."/>
            <person name="Mathewson C.A."/>
            <person name="Mitchell T.G."/>
            <person name="Pertea M."/>
            <person name="Riggs F.R."/>
            <person name="Salzberg S.L."/>
            <person name="Schein J.E."/>
            <person name="Shvartsbeyn A."/>
            <person name="Shin H."/>
            <person name="Shumway M."/>
            <person name="Specht C.A."/>
            <person name="Suh B.B."/>
            <person name="Tenney A."/>
            <person name="Utterback T.R."/>
            <person name="Wickes B.L."/>
            <person name="Wortman J.R."/>
            <person name="Wye N.H."/>
            <person name="Kronstad J.W."/>
            <person name="Lodge J.K."/>
            <person name="Heitman J."/>
            <person name="Davis R.W."/>
            <person name="Fraser C.M."/>
            <person name="Hyman R.W."/>
        </authorList>
    </citation>
    <scope>NUCLEOTIDE SEQUENCE [LARGE SCALE GENOMIC DNA]</scope>
    <source>
        <strain evidence="11">JEC21 / ATCC MYA-565</strain>
    </source>
</reference>
<feature type="region of interest" description="Disordered" evidence="7">
    <location>
        <begin position="525"/>
        <end position="596"/>
    </location>
</feature>
<keyword evidence="2 6" id="KW-0378">Hydrolase</keyword>
<dbReference type="STRING" id="214684.Q5KB01"/>
<dbReference type="SMART" id="SM00292">
    <property type="entry name" value="BRCT"/>
    <property type="match status" value="1"/>
</dbReference>
<dbReference type="EMBL" id="AE017349">
    <property type="protein sequence ID" value="AAW45597.1"/>
    <property type="molecule type" value="Genomic_DNA"/>
</dbReference>
<sequence length="955" mass="104824">MSDPPTPLTLPPTLPYPITLTRLVARPGDKIKRGSRLLEYTFMSSDLKEKVAKRRLQGGGMGEIENEKEKDDLSGTWESLIDGDVVEWKGAKPGMIVERNQASQIIVTVQQACSHPVQLHGLCGVCGADLTEDDYLSRPVSNQTQAGPSRYPGGFEIAHDAMGVTVSKNEAQRLENLTRDALLSTRRLSLIVDLDQTIIHTTVDPTVAEWMDEIHREEMKDAQEKANVPTEEVKGKGEETTTPPGSPGPGALGITVESPKEKNPNAEALRDVAKFQIADDLPPGYVKLKTKTTKGQNPPESEGRWYFTKPRPGLQRFLDEMCQLYEMHVYTMGTRTYADAIVKVIDPDGKIFGGRILSRDESGSFSSKNLKRLFPTDTSMVVVIDDRSDVWGDCPNLVKVVPYDFFLGIGDINSSFLPTNKSTPPPSAATTAATTAAAASSSSAPLSPSLSTSPSPPPTLPPSPPSASSNASTPPPVTPSEVSADLEPIERVEPVEPTREEELMMQAKLLDQLSTSRPLARLQEELEKEDSEDDESGEGQGGEAAVAAEAETGMKKVTGKEEEKEKEHEEKAVASVRDDSRKERSKSPNKHRKPLLNPNDYELVRVANILQEIHSRFYKAFDAIDGWDPKKALPMSCDVEFIIPEMKAEVLDGCNLVFSGMIPREANPSTTAIWQTAESFGALITPSLTPRTTHLVTALLNTEKTWRAGKMEGVKVVWAEWFWDSVALWERQDEEKYIAGKKEGTGDAGKGVGPEGEAGNSDNHKDLKEEDEDGEEHEDMNDDTQVGQGWDEEAEREWEEFMAGEDDWSDGEGSVGSRKSVKGESAPSTPSKKRVRYADEELLPLEEFKDPSPTASSDAPPSKRHKAYLIEDTTSGEERSEESRSQHKDHWTYEADVEKHDEKAGDEDDGRSVAESMEGAEGDDEFALLLMDSLANDDADGDENRDGDSVVAGEK</sequence>
<dbReference type="RefSeq" id="XP_024513540.1">
    <property type="nucleotide sequence ID" value="XM_024657900.1"/>
</dbReference>
<feature type="region of interest" description="Disordered" evidence="7">
    <location>
        <begin position="219"/>
        <end position="251"/>
    </location>
</feature>
<feature type="domain" description="BRCT" evidence="8">
    <location>
        <begin position="646"/>
        <end position="739"/>
    </location>
</feature>
<dbReference type="NCBIfam" id="TIGR02250">
    <property type="entry name" value="FCP1_euk"/>
    <property type="match status" value="1"/>
</dbReference>
<proteinExistence type="predicted"/>
<dbReference type="FunFam" id="3.40.50.1000:FF:000278">
    <property type="entry name" value="RNA polymerase II subunit A domain phosphatase"/>
    <property type="match status" value="1"/>
</dbReference>